<sequence>MARPNIPRSKQIYVPNYGSGAAVNLILPKSYSEYLTEDQKDDLVKLYNSESGGVTTTDYIHQYYLDGDGGINLDRWLIEKHEVNIVMAREVSKNIKSYPTIYAMQSFTTRRGRTYSTDRIRLIVATILHGRFSV</sequence>
<proteinExistence type="predicted"/>
<organism evidence="1 2">
    <name type="scientific">Owenia fusiformis</name>
    <name type="common">Polychaete worm</name>
    <dbReference type="NCBI Taxonomy" id="6347"/>
    <lineage>
        <taxon>Eukaryota</taxon>
        <taxon>Metazoa</taxon>
        <taxon>Spiralia</taxon>
        <taxon>Lophotrochozoa</taxon>
        <taxon>Annelida</taxon>
        <taxon>Polychaeta</taxon>
        <taxon>Sedentaria</taxon>
        <taxon>Canalipalpata</taxon>
        <taxon>Sabellida</taxon>
        <taxon>Oweniida</taxon>
        <taxon>Oweniidae</taxon>
        <taxon>Owenia</taxon>
    </lineage>
</organism>
<name>A0A8S4NJL6_OWEFU</name>
<keyword evidence="2" id="KW-1185">Reference proteome</keyword>
<comment type="caution">
    <text evidence="1">The sequence shown here is derived from an EMBL/GenBank/DDBJ whole genome shotgun (WGS) entry which is preliminary data.</text>
</comment>
<dbReference type="AlphaFoldDB" id="A0A8S4NJL6"/>
<gene>
    <name evidence="1" type="ORF">OFUS_LOCUS7961</name>
</gene>
<accession>A0A8S4NJL6</accession>
<reference evidence="1" key="1">
    <citation type="submission" date="2022-03" db="EMBL/GenBank/DDBJ databases">
        <authorList>
            <person name="Martin C."/>
        </authorList>
    </citation>
    <scope>NUCLEOTIDE SEQUENCE</scope>
</reference>
<dbReference type="Proteomes" id="UP000749559">
    <property type="component" value="Unassembled WGS sequence"/>
</dbReference>
<evidence type="ECO:0000313" key="1">
    <source>
        <dbReference type="EMBL" id="CAH1781377.1"/>
    </source>
</evidence>
<dbReference type="EMBL" id="CAIIXF020000004">
    <property type="protein sequence ID" value="CAH1781377.1"/>
    <property type="molecule type" value="Genomic_DNA"/>
</dbReference>
<protein>
    <submittedName>
        <fullName evidence="1">Uncharacterized protein</fullName>
    </submittedName>
</protein>
<evidence type="ECO:0000313" key="2">
    <source>
        <dbReference type="Proteomes" id="UP000749559"/>
    </source>
</evidence>